<dbReference type="EMBL" id="BAFN01000001">
    <property type="protein sequence ID" value="GAN34410.1"/>
    <property type="molecule type" value="Genomic_DNA"/>
</dbReference>
<evidence type="ECO:0000313" key="1">
    <source>
        <dbReference type="EMBL" id="GAN34410.1"/>
    </source>
</evidence>
<accession>A0ABQ0K108</accession>
<organism evidence="1 2">
    <name type="scientific">Candidatus Brocadia sinica JPN1</name>
    <dbReference type="NCBI Taxonomy" id="1197129"/>
    <lineage>
        <taxon>Bacteria</taxon>
        <taxon>Pseudomonadati</taxon>
        <taxon>Planctomycetota</taxon>
        <taxon>Candidatus Brocadiia</taxon>
        <taxon>Candidatus Brocadiales</taxon>
        <taxon>Candidatus Brocadiaceae</taxon>
        <taxon>Candidatus Brocadia</taxon>
    </lineage>
</organism>
<name>A0ABQ0K108_9BACT</name>
<proteinExistence type="predicted"/>
<gene>
    <name evidence="1" type="ORF">BROSI_A2946</name>
</gene>
<protein>
    <submittedName>
        <fullName evidence="1">Uncharacterized protein</fullName>
    </submittedName>
</protein>
<dbReference type="Proteomes" id="UP000032309">
    <property type="component" value="Unassembled WGS sequence"/>
</dbReference>
<reference evidence="2" key="1">
    <citation type="journal article" date="2015" name="Genome Announc.">
        <title>Draft Genome Sequence of an Anaerobic Ammonium-Oxidizing Bacterium, "Candidatus Brocadia sinica".</title>
        <authorList>
            <person name="Oshiki M."/>
            <person name="Shinyako-Hata K."/>
            <person name="Satoh H."/>
            <person name="Okabe S."/>
        </authorList>
    </citation>
    <scope>NUCLEOTIDE SEQUENCE [LARGE SCALE GENOMIC DNA]</scope>
    <source>
        <strain evidence="2">JPN1</strain>
    </source>
</reference>
<dbReference type="RefSeq" id="WP_157842546.1">
    <property type="nucleotide sequence ID" value="NZ_BAFN01000001.1"/>
</dbReference>
<comment type="caution">
    <text evidence="1">The sequence shown here is derived from an EMBL/GenBank/DDBJ whole genome shotgun (WGS) entry which is preliminary data.</text>
</comment>
<keyword evidence="2" id="KW-1185">Reference proteome</keyword>
<sequence>MNNFKDSFQKTMESFGGSYGSYGGENYVNEVQEEIEKTVHKIIEIGNTKVYPIV</sequence>
<evidence type="ECO:0000313" key="2">
    <source>
        <dbReference type="Proteomes" id="UP000032309"/>
    </source>
</evidence>